<evidence type="ECO:0000256" key="4">
    <source>
        <dbReference type="PROSITE-ProRule" id="PRU10055"/>
    </source>
</evidence>
<keyword evidence="2 6" id="KW-0378">Hydrolase</keyword>
<evidence type="ECO:0000256" key="2">
    <source>
        <dbReference type="ARBA" id="ARBA00022801"/>
    </source>
</evidence>
<dbReference type="PRINTS" id="PR00131">
    <property type="entry name" value="GLHYDRLASE1"/>
</dbReference>
<protein>
    <submittedName>
        <fullName evidence="6">Glycosyl hydrolase, family 1</fullName>
    </submittedName>
</protein>
<dbReference type="Proteomes" id="UP000005950">
    <property type="component" value="Unassembled WGS sequence"/>
</dbReference>
<dbReference type="Gene3D" id="3.20.20.80">
    <property type="entry name" value="Glycosidases"/>
    <property type="match status" value="1"/>
</dbReference>
<dbReference type="eggNOG" id="COG2723">
    <property type="taxonomic scope" value="Bacteria"/>
</dbReference>
<dbReference type="AlphaFoldDB" id="B9YDX0"/>
<dbReference type="STRING" id="545696.HOLDEFILI_04044"/>
<dbReference type="RefSeq" id="WP_006061180.1">
    <property type="nucleotide sequence ID" value="NZ_GG657562.1"/>
</dbReference>
<dbReference type="PROSITE" id="PS00572">
    <property type="entry name" value="GLYCOSYL_HYDROL_F1_1"/>
    <property type="match status" value="1"/>
</dbReference>
<name>B9YDX0_9FIRM</name>
<dbReference type="GO" id="GO:0008422">
    <property type="term" value="F:beta-glucosidase activity"/>
    <property type="evidence" value="ECO:0007669"/>
    <property type="project" value="TreeGrafter"/>
</dbReference>
<dbReference type="HOGENOM" id="CLU_001859_0_2_9"/>
<dbReference type="GO" id="GO:0005829">
    <property type="term" value="C:cytosol"/>
    <property type="evidence" value="ECO:0007669"/>
    <property type="project" value="TreeGrafter"/>
</dbReference>
<dbReference type="InterPro" id="IPR018120">
    <property type="entry name" value="Glyco_hydro_1_AS"/>
</dbReference>
<organism evidence="6 7">
    <name type="scientific">Holdemania filiformis DSM 12042</name>
    <dbReference type="NCBI Taxonomy" id="545696"/>
    <lineage>
        <taxon>Bacteria</taxon>
        <taxon>Bacillati</taxon>
        <taxon>Bacillota</taxon>
        <taxon>Erysipelotrichia</taxon>
        <taxon>Erysipelotrichales</taxon>
        <taxon>Erysipelotrichaceae</taxon>
        <taxon>Holdemania</taxon>
    </lineage>
</organism>
<dbReference type="EMBL" id="ACCF01000254">
    <property type="protein sequence ID" value="EEF65827.1"/>
    <property type="molecule type" value="Genomic_DNA"/>
</dbReference>
<reference evidence="6 7" key="2">
    <citation type="submission" date="2009-02" db="EMBL/GenBank/DDBJ databases">
        <title>Draft genome sequence of Holdemania filiformis DSM 12042.</title>
        <authorList>
            <person name="Sudarsanam P."/>
            <person name="Ley R."/>
            <person name="Guruge J."/>
            <person name="Turnbaugh P.J."/>
            <person name="Mahowald M."/>
            <person name="Liep D."/>
            <person name="Gordon J."/>
        </authorList>
    </citation>
    <scope>NUCLEOTIDE SEQUENCE [LARGE SCALE GENOMIC DNA]</scope>
    <source>
        <strain evidence="6 7">DSM 12042</strain>
    </source>
</reference>
<sequence>MNRTRTTFPADFLWGGGFAAAQMEGAYLEGGKGLCISDLTQNVADLPLAKKGNKEMTSNIIQAAIKDTEGNYPKRRGIDFYHTYKEDLRLLGKYGLGLKSYRTSINWARIFPNGDDAEPNEEGLRFYDDLIDEILANGMEPMITMSHYEMPVNLILKYRGWYQKETIDCFERYGQVILDRYHDRVKLWINVNQINLISHESILHLGIPSDTVNKMQEAKYQGVVNEMIGCARISQYAHEHYPDVKIGCMLCGGYDYPATCKPEDVLAALRHNQMEVFYSDVLLRGKIPGYAWHYFEEKGYRIEISEEEEAMLKNTSDYFTFSYYYSGIVDQAHFEEGNRVALNKEIPATDWGWSIDPTGLRILLNVFYDRYQCPIYITENGIGLIDTLDPDGHIHDPQRVDFYRKHIEAMKAAIADGVGLRGYYVWGPLDIVSCSSSEMSKRYGFIYVDLDDHGAGSGRRIKKDSFAWMQKVIATHGEDLA</sequence>
<reference evidence="6 7" key="1">
    <citation type="submission" date="2008-12" db="EMBL/GenBank/DDBJ databases">
        <authorList>
            <person name="Fulton L."/>
            <person name="Clifton S."/>
            <person name="Fulton B."/>
            <person name="Xu J."/>
            <person name="Minx P."/>
            <person name="Pepin K.H."/>
            <person name="Johnson M."/>
            <person name="Bhonagiri V."/>
            <person name="Nash W.E."/>
            <person name="Mardis E.R."/>
            <person name="Wilson R.K."/>
        </authorList>
    </citation>
    <scope>NUCLEOTIDE SEQUENCE [LARGE SCALE GENOMIC DNA]</scope>
    <source>
        <strain evidence="6 7">DSM 12042</strain>
    </source>
</reference>
<accession>B9YDX0</accession>
<dbReference type="OrthoDB" id="2339329at2"/>
<proteinExistence type="inferred from homology"/>
<evidence type="ECO:0000256" key="5">
    <source>
        <dbReference type="RuleBase" id="RU003690"/>
    </source>
</evidence>
<feature type="active site" description="Nucleophile" evidence="4">
    <location>
        <position position="379"/>
    </location>
</feature>
<evidence type="ECO:0000256" key="1">
    <source>
        <dbReference type="ARBA" id="ARBA00010838"/>
    </source>
</evidence>
<gene>
    <name evidence="6" type="ORF">HOLDEFILI_04044</name>
</gene>
<comment type="similarity">
    <text evidence="1 5">Belongs to the glycosyl hydrolase 1 family.</text>
</comment>
<dbReference type="GO" id="GO:0016052">
    <property type="term" value="P:carbohydrate catabolic process"/>
    <property type="evidence" value="ECO:0007669"/>
    <property type="project" value="TreeGrafter"/>
</dbReference>
<dbReference type="PANTHER" id="PTHR10353">
    <property type="entry name" value="GLYCOSYL HYDROLASE"/>
    <property type="match status" value="1"/>
</dbReference>
<dbReference type="FunFam" id="3.20.20.80:FF:000004">
    <property type="entry name" value="Beta-glucosidase 6-phospho-beta-glucosidase"/>
    <property type="match status" value="1"/>
</dbReference>
<evidence type="ECO:0000313" key="6">
    <source>
        <dbReference type="EMBL" id="EEF65827.1"/>
    </source>
</evidence>
<dbReference type="PANTHER" id="PTHR10353:SF122">
    <property type="entry name" value="6-PHOSPHO-BETA-GLUCOSIDASE ASCB-RELATED"/>
    <property type="match status" value="1"/>
</dbReference>
<comment type="caution">
    <text evidence="6">The sequence shown here is derived from an EMBL/GenBank/DDBJ whole genome shotgun (WGS) entry which is preliminary data.</text>
</comment>
<evidence type="ECO:0000256" key="3">
    <source>
        <dbReference type="ARBA" id="ARBA00023295"/>
    </source>
</evidence>
<dbReference type="InterPro" id="IPR001360">
    <property type="entry name" value="Glyco_hydro_1"/>
</dbReference>
<evidence type="ECO:0000313" key="7">
    <source>
        <dbReference type="Proteomes" id="UP000005950"/>
    </source>
</evidence>
<keyword evidence="3" id="KW-0326">Glycosidase</keyword>
<dbReference type="InterPro" id="IPR017853">
    <property type="entry name" value="GH"/>
</dbReference>
<dbReference type="Pfam" id="PF00232">
    <property type="entry name" value="Glyco_hydro_1"/>
    <property type="match status" value="1"/>
</dbReference>
<dbReference type="SUPFAM" id="SSF51445">
    <property type="entry name" value="(Trans)glycosidases"/>
    <property type="match status" value="1"/>
</dbReference>